<comment type="caution">
    <text evidence="2">The sequence shown here is derived from an EMBL/GenBank/DDBJ whole genome shotgun (WGS) entry which is preliminary data.</text>
</comment>
<feature type="compositionally biased region" description="Pro residues" evidence="1">
    <location>
        <begin position="57"/>
        <end position="83"/>
    </location>
</feature>
<protein>
    <recommendedName>
        <fullName evidence="4">Antitoxin</fullName>
    </recommendedName>
</protein>
<evidence type="ECO:0000313" key="3">
    <source>
        <dbReference type="Proteomes" id="UP001284601"/>
    </source>
</evidence>
<feature type="compositionally biased region" description="Low complexity" evidence="1">
    <location>
        <begin position="47"/>
        <end position="56"/>
    </location>
</feature>
<feature type="region of interest" description="Disordered" evidence="1">
    <location>
        <begin position="1"/>
        <end position="21"/>
    </location>
</feature>
<sequence length="83" mass="8564">MKFNKLAEKAKQAIDRRGGMDSLKEDLQEVKEAATGRGSFKDKARAAADALKTPGRNPAPGPDAARPAPPTAAGPTDPTPPAA</sequence>
<dbReference type="EMBL" id="JAWSTH010000006">
    <property type="protein sequence ID" value="MDW5593543.1"/>
    <property type="molecule type" value="Genomic_DNA"/>
</dbReference>
<dbReference type="Proteomes" id="UP001284601">
    <property type="component" value="Unassembled WGS sequence"/>
</dbReference>
<feature type="region of interest" description="Disordered" evidence="1">
    <location>
        <begin position="33"/>
        <end position="83"/>
    </location>
</feature>
<name>A0ABU4HJQ3_9ACTN</name>
<evidence type="ECO:0008006" key="4">
    <source>
        <dbReference type="Google" id="ProtNLM"/>
    </source>
</evidence>
<gene>
    <name evidence="2" type="ORF">R7226_04300</name>
</gene>
<feature type="compositionally biased region" description="Basic and acidic residues" evidence="1">
    <location>
        <begin position="33"/>
        <end position="46"/>
    </location>
</feature>
<reference evidence="3" key="1">
    <citation type="submission" date="2023-07" db="EMBL/GenBank/DDBJ databases">
        <title>Conexibacter stalactiti sp. nov., isolated from stalactites in a lava cave and emended description of the genus Conexibacter.</title>
        <authorList>
            <person name="Lee S.D."/>
        </authorList>
    </citation>
    <scope>NUCLEOTIDE SEQUENCE [LARGE SCALE GENOMIC DNA]</scope>
    <source>
        <strain evidence="3">KCTC 39840</strain>
    </source>
</reference>
<organism evidence="2 3">
    <name type="scientific">Conexibacter stalactiti</name>
    <dbReference type="NCBI Taxonomy" id="1940611"/>
    <lineage>
        <taxon>Bacteria</taxon>
        <taxon>Bacillati</taxon>
        <taxon>Actinomycetota</taxon>
        <taxon>Thermoleophilia</taxon>
        <taxon>Solirubrobacterales</taxon>
        <taxon>Conexibacteraceae</taxon>
        <taxon>Conexibacter</taxon>
    </lineage>
</organism>
<evidence type="ECO:0000256" key="1">
    <source>
        <dbReference type="SAM" id="MobiDB-lite"/>
    </source>
</evidence>
<proteinExistence type="predicted"/>
<accession>A0ABU4HJQ3</accession>
<keyword evidence="3" id="KW-1185">Reference proteome</keyword>
<dbReference type="RefSeq" id="WP_318595804.1">
    <property type="nucleotide sequence ID" value="NZ_JAWSTH010000006.1"/>
</dbReference>
<evidence type="ECO:0000313" key="2">
    <source>
        <dbReference type="EMBL" id="MDW5593543.1"/>
    </source>
</evidence>